<evidence type="ECO:0000313" key="4">
    <source>
        <dbReference type="Proteomes" id="UP001153069"/>
    </source>
</evidence>
<dbReference type="EMBL" id="CAICTM010003006">
    <property type="protein sequence ID" value="CAB9530719.1"/>
    <property type="molecule type" value="Genomic_DNA"/>
</dbReference>
<organism evidence="3 4">
    <name type="scientific">Seminavis robusta</name>
    <dbReference type="NCBI Taxonomy" id="568900"/>
    <lineage>
        <taxon>Eukaryota</taxon>
        <taxon>Sar</taxon>
        <taxon>Stramenopiles</taxon>
        <taxon>Ochrophyta</taxon>
        <taxon>Bacillariophyta</taxon>
        <taxon>Bacillariophyceae</taxon>
        <taxon>Bacillariophycidae</taxon>
        <taxon>Naviculales</taxon>
        <taxon>Naviculaceae</taxon>
        <taxon>Seminavis</taxon>
    </lineage>
</organism>
<protein>
    <recommendedName>
        <fullName evidence="2">Endonuclease/exonuclease/phosphatase domain-containing protein</fullName>
    </recommendedName>
</protein>
<dbReference type="OrthoDB" id="48966at2759"/>
<reference evidence="3" key="1">
    <citation type="submission" date="2020-06" db="EMBL/GenBank/DDBJ databases">
        <authorList>
            <consortium name="Plant Systems Biology data submission"/>
        </authorList>
    </citation>
    <scope>NUCLEOTIDE SEQUENCE</scope>
    <source>
        <strain evidence="3">D6</strain>
    </source>
</reference>
<feature type="compositionally biased region" description="Polar residues" evidence="1">
    <location>
        <begin position="472"/>
        <end position="484"/>
    </location>
</feature>
<dbReference type="GO" id="GO:0003824">
    <property type="term" value="F:catalytic activity"/>
    <property type="evidence" value="ECO:0007669"/>
    <property type="project" value="InterPro"/>
</dbReference>
<proteinExistence type="predicted"/>
<evidence type="ECO:0000259" key="2">
    <source>
        <dbReference type="Pfam" id="PF03372"/>
    </source>
</evidence>
<feature type="region of interest" description="Disordered" evidence="1">
    <location>
        <begin position="468"/>
        <end position="492"/>
    </location>
</feature>
<dbReference type="Pfam" id="PF03372">
    <property type="entry name" value="Exo_endo_phos"/>
    <property type="match status" value="1"/>
</dbReference>
<evidence type="ECO:0000313" key="3">
    <source>
        <dbReference type="EMBL" id="CAB9530719.1"/>
    </source>
</evidence>
<dbReference type="SUPFAM" id="SSF56219">
    <property type="entry name" value="DNase I-like"/>
    <property type="match status" value="1"/>
</dbReference>
<keyword evidence="4" id="KW-1185">Reference proteome</keyword>
<gene>
    <name evidence="3" type="ORF">SEMRO_3008_G342030.1</name>
</gene>
<dbReference type="Proteomes" id="UP001153069">
    <property type="component" value="Unassembled WGS sequence"/>
</dbReference>
<accession>A0A9N8F377</accession>
<dbReference type="InterPro" id="IPR005135">
    <property type="entry name" value="Endo/exonuclease/phosphatase"/>
</dbReference>
<dbReference type="InterPro" id="IPR036691">
    <property type="entry name" value="Endo/exonu/phosph_ase_sf"/>
</dbReference>
<evidence type="ECO:0000256" key="1">
    <source>
        <dbReference type="SAM" id="MobiDB-lite"/>
    </source>
</evidence>
<feature type="domain" description="Endonuclease/exonuclease/phosphatase" evidence="2">
    <location>
        <begin position="133"/>
        <end position="237"/>
    </location>
</feature>
<comment type="caution">
    <text evidence="3">The sequence shown here is derived from an EMBL/GenBank/DDBJ whole genome shotgun (WGS) entry which is preliminary data.</text>
</comment>
<name>A0A9N8F377_9STRA</name>
<dbReference type="Gene3D" id="3.60.10.10">
    <property type="entry name" value="Endonuclease/exonuclease/phosphatase"/>
    <property type="match status" value="1"/>
</dbReference>
<dbReference type="AlphaFoldDB" id="A0A9N8F377"/>
<sequence>MQDMQVDISMLVETKLDTAKQYVRSRLKEDATQSFGHKDAFKLNAHSTPIKADKSRKPGGILQLTTGHHQGRIMDQGKDEFGRWVYTTYRCKGESPRTVITTYQVVKTDPYTSGPTTYATQLFGLYTKEGRQEPHNLRKHHANDLVSFVQDLQSKGHLVMVAGDFNTDLGEEEGGLDHLCSECNLIDPILTTHGAANFSTYNRGKNILDYILIDPELLPTIVRCGYEAFHAHVISDHRGVYIDVDTDLFFGDDPQVLVRKQARDIISTKAHQIGPYFDNKHQHLEDHNWFEQIKTLQQHMRDNIPNHTLAEQLYDRLLTACIYAGKRLPKYRDAPYSPELVRLRTIKDLLNTVYSHMTTNIDLSDQIENIRNKLDSVGYDLPTSVEECKKAQRQATKDFTTAMKEELKNKPLRKAHLKQLIKDAREKEDKKLVKALKHIQRAEDSNTIFDKLRIIRNKVPSGGLKHFLVPENPQQKSQGVSTLEASGCPRRN</sequence>